<evidence type="ECO:0000313" key="2">
    <source>
        <dbReference type="EMBL" id="MCA9726156.1"/>
    </source>
</evidence>
<dbReference type="AlphaFoldDB" id="A0A956LY12"/>
<dbReference type="EMBL" id="JAGQHR010000006">
    <property type="protein sequence ID" value="MCA9726156.1"/>
    <property type="molecule type" value="Genomic_DNA"/>
</dbReference>
<feature type="chain" id="PRO_5037072154" description="Peptidase A2 domain-containing protein" evidence="1">
    <location>
        <begin position="22"/>
        <end position="304"/>
    </location>
</feature>
<name>A0A956LY12_UNCEI</name>
<evidence type="ECO:0000313" key="3">
    <source>
        <dbReference type="Proteomes" id="UP000697710"/>
    </source>
</evidence>
<dbReference type="Proteomes" id="UP000697710">
    <property type="component" value="Unassembled WGS sequence"/>
</dbReference>
<sequence length="304" mass="33275">MYGLPLIIPALLLGVSVPAIASTAEADFSDKLDTLFVGNPYAKFEWTKAEGVSDRGAIVLPVHLDGIDGWFQLDTGLDVSLVYGNLPAERGWPTHDGAFQAPDLHIGEMALGPVWIRNRPDIEPKNDRLGSLGLDLLVGSFVVIDYPHQRFALLRPGAVPLWLWQQTIWTPATLRDAKLFPYLCLGDTTTPALFFDTGSSAFDLVMDREDWDGLRDPIATPSNVDGSSWGQEITIVGAPARGPLSIGSIRLDTPMVYYIAQSPTMFSSWPFPTDGLVGNSPFWDRVVILDLGIRPRFGILAAEQ</sequence>
<protein>
    <recommendedName>
        <fullName evidence="4">Peptidase A2 domain-containing protein</fullName>
    </recommendedName>
</protein>
<gene>
    <name evidence="2" type="ORF">KC729_00630</name>
</gene>
<accession>A0A956LY12</accession>
<reference evidence="2" key="1">
    <citation type="submission" date="2020-04" db="EMBL/GenBank/DDBJ databases">
        <authorList>
            <person name="Zhang T."/>
        </authorList>
    </citation>
    <scope>NUCLEOTIDE SEQUENCE</scope>
    <source>
        <strain evidence="2">HKST-UBA01</strain>
    </source>
</reference>
<keyword evidence="1" id="KW-0732">Signal</keyword>
<evidence type="ECO:0000256" key="1">
    <source>
        <dbReference type="SAM" id="SignalP"/>
    </source>
</evidence>
<comment type="caution">
    <text evidence="2">The sequence shown here is derived from an EMBL/GenBank/DDBJ whole genome shotgun (WGS) entry which is preliminary data.</text>
</comment>
<evidence type="ECO:0008006" key="4">
    <source>
        <dbReference type="Google" id="ProtNLM"/>
    </source>
</evidence>
<organism evidence="2 3">
    <name type="scientific">Eiseniibacteriota bacterium</name>
    <dbReference type="NCBI Taxonomy" id="2212470"/>
    <lineage>
        <taxon>Bacteria</taxon>
        <taxon>Candidatus Eiseniibacteriota</taxon>
    </lineage>
</organism>
<feature type="signal peptide" evidence="1">
    <location>
        <begin position="1"/>
        <end position="21"/>
    </location>
</feature>
<proteinExistence type="predicted"/>
<reference evidence="2" key="2">
    <citation type="journal article" date="2021" name="Microbiome">
        <title>Successional dynamics and alternative stable states in a saline activated sludge microbial community over 9 years.</title>
        <authorList>
            <person name="Wang Y."/>
            <person name="Ye J."/>
            <person name="Ju F."/>
            <person name="Liu L."/>
            <person name="Boyd J.A."/>
            <person name="Deng Y."/>
            <person name="Parks D.H."/>
            <person name="Jiang X."/>
            <person name="Yin X."/>
            <person name="Woodcroft B.J."/>
            <person name="Tyson G.W."/>
            <person name="Hugenholtz P."/>
            <person name="Polz M.F."/>
            <person name="Zhang T."/>
        </authorList>
    </citation>
    <scope>NUCLEOTIDE SEQUENCE</scope>
    <source>
        <strain evidence="2">HKST-UBA01</strain>
    </source>
</reference>